<sequence length="237" mass="26184">MSENPNPIEIVRTLIELSDTTITHVASVVGIQPSNVGNWLKGKSPILSHKVIANLLAVLSYNMDERVLDPSRVHVWTVMPGNLSLLKRAIDLFFDEPVTMTLVTSGSPSFFGQPKIALLRSGPYRIVLLRKLIHTPGENGERVSLMDDTWLLPSQFSGGRWKNPEVAPNELAPPIILHGYHLGDLALGRVSLDLFDSFFDSAPPWDWKAVENLAESKGLTAKEVAAMIRSRKSRGKS</sequence>
<dbReference type="EMBL" id="GG693885">
    <property type="protein sequence ID" value="EES51756.1"/>
    <property type="molecule type" value="Genomic_DNA"/>
</dbReference>
<dbReference type="AlphaFoldDB" id="C6I065"/>
<gene>
    <name evidence="1" type="ORF">UBAL3_95530026</name>
</gene>
<evidence type="ECO:0000313" key="2">
    <source>
        <dbReference type="Proteomes" id="UP000009374"/>
    </source>
</evidence>
<organism evidence="1 2">
    <name type="scientific">Leptospirillum ferrodiazotrophum</name>
    <dbReference type="NCBI Taxonomy" id="412449"/>
    <lineage>
        <taxon>Bacteria</taxon>
        <taxon>Pseudomonadati</taxon>
        <taxon>Nitrospirota</taxon>
        <taxon>Nitrospiria</taxon>
        <taxon>Nitrospirales</taxon>
        <taxon>Nitrospiraceae</taxon>
        <taxon>Leptospirillum</taxon>
    </lineage>
</organism>
<keyword evidence="2" id="KW-1185">Reference proteome</keyword>
<name>C6I065_9BACT</name>
<protein>
    <submittedName>
        <fullName evidence="1">Uncharacterized protein</fullName>
    </submittedName>
</protein>
<dbReference type="Proteomes" id="UP000009374">
    <property type="component" value="Unassembled WGS sequence"/>
</dbReference>
<proteinExistence type="predicted"/>
<reference evidence="1 2" key="1">
    <citation type="journal article" date="2009" name="Appl. Environ. Microbiol.">
        <title>Community genomic and proteomic analyses of chemoautotrophic iron-oxidizing "Leptospirillum rubarum" (Group II) and "Leptospirillum ferrodiazotrophum" (Group III) bacteria in acid mine drainage biofilms.</title>
        <authorList>
            <person name="Goltsman D.S."/>
            <person name="Denef V.J."/>
            <person name="Singer S.W."/>
            <person name="VerBerkmoes N.C."/>
            <person name="Lefsrud M."/>
            <person name="Mueller R.S."/>
            <person name="Dick G.J."/>
            <person name="Sun C.L."/>
            <person name="Wheeler K.E."/>
            <person name="Zemla A."/>
            <person name="Baker B.J."/>
            <person name="Hauser L."/>
            <person name="Land M."/>
            <person name="Shah M.B."/>
            <person name="Thelen M.P."/>
            <person name="Hettich R.L."/>
            <person name="Banfield J.F."/>
        </authorList>
    </citation>
    <scope>NUCLEOTIDE SEQUENCE [LARGE SCALE GENOMIC DNA]</scope>
</reference>
<accession>C6I065</accession>
<evidence type="ECO:0000313" key="1">
    <source>
        <dbReference type="EMBL" id="EES51756.1"/>
    </source>
</evidence>